<keyword evidence="1" id="KW-0175">Coiled coil</keyword>
<dbReference type="GO" id="GO:0006417">
    <property type="term" value="P:regulation of translation"/>
    <property type="evidence" value="ECO:0007669"/>
    <property type="project" value="TreeGrafter"/>
</dbReference>
<evidence type="ECO:0000313" key="5">
    <source>
        <dbReference type="Proteomes" id="UP000198820"/>
    </source>
</evidence>
<sequence>MSTQEYIDSGILELYVYGSLSAEEEKEVNEMMTKHPEVKKEVEAIEEAIIRLSNSASPYLPSVNYERIKQNLFKKETKVRELSKTSAMTYIGWAAAILLLIASGVLYQQYNSTQNEIQVVNQENEKLEKENTHLEEVQDSYATIMTFLSDENTEIIKLDGQENFSQAYAKAYYNKDSKEVMIDAKGLPKPPEGMVYQVWSLKLDPLTPTSVGLLEEFTDNDSKLFRVAQAPTAEAFGITLEPAGGSKTPTLEKLYTLGKV</sequence>
<keyword evidence="5" id="KW-1185">Reference proteome</keyword>
<gene>
    <name evidence="4" type="ORF">SAMN05421540_108124</name>
</gene>
<keyword evidence="2" id="KW-1133">Transmembrane helix</keyword>
<organism evidence="4 5">
    <name type="scientific">Psychroflexus halocasei</name>
    <dbReference type="NCBI Taxonomy" id="908615"/>
    <lineage>
        <taxon>Bacteria</taxon>
        <taxon>Pseudomonadati</taxon>
        <taxon>Bacteroidota</taxon>
        <taxon>Flavobacteriia</taxon>
        <taxon>Flavobacteriales</taxon>
        <taxon>Flavobacteriaceae</taxon>
        <taxon>Psychroflexus</taxon>
    </lineage>
</organism>
<keyword evidence="2" id="KW-0472">Membrane</keyword>
<reference evidence="4 5" key="1">
    <citation type="submission" date="2016-10" db="EMBL/GenBank/DDBJ databases">
        <authorList>
            <person name="de Groot N.N."/>
        </authorList>
    </citation>
    <scope>NUCLEOTIDE SEQUENCE [LARGE SCALE GENOMIC DNA]</scope>
    <source>
        <strain evidence="4 5">DSM 23581</strain>
    </source>
</reference>
<dbReference type="Proteomes" id="UP000198820">
    <property type="component" value="Unassembled WGS sequence"/>
</dbReference>
<feature type="coiled-coil region" evidence="1">
    <location>
        <begin position="110"/>
        <end position="140"/>
    </location>
</feature>
<dbReference type="STRING" id="908615.SAMN05421540_108124"/>
<accession>A0A1H4CRX7</accession>
<feature type="transmembrane region" description="Helical" evidence="2">
    <location>
        <begin position="87"/>
        <end position="107"/>
    </location>
</feature>
<dbReference type="GO" id="GO:0016989">
    <property type="term" value="F:sigma factor antagonist activity"/>
    <property type="evidence" value="ECO:0007669"/>
    <property type="project" value="TreeGrafter"/>
</dbReference>
<dbReference type="PANTHER" id="PTHR37461">
    <property type="entry name" value="ANTI-SIGMA-K FACTOR RSKA"/>
    <property type="match status" value="1"/>
</dbReference>
<dbReference type="PANTHER" id="PTHR37461:SF1">
    <property type="entry name" value="ANTI-SIGMA-K FACTOR RSKA"/>
    <property type="match status" value="1"/>
</dbReference>
<dbReference type="AlphaFoldDB" id="A0A1H4CRX7"/>
<feature type="domain" description="Anti-sigma K factor RskA C-terminal" evidence="3">
    <location>
        <begin position="94"/>
        <end position="250"/>
    </location>
</feature>
<protein>
    <submittedName>
        <fullName evidence="4">Anti-sigma-K factor rskA</fullName>
    </submittedName>
</protein>
<dbReference type="EMBL" id="FNQF01000008">
    <property type="protein sequence ID" value="SEA63039.1"/>
    <property type="molecule type" value="Genomic_DNA"/>
</dbReference>
<evidence type="ECO:0000256" key="1">
    <source>
        <dbReference type="SAM" id="Coils"/>
    </source>
</evidence>
<evidence type="ECO:0000256" key="2">
    <source>
        <dbReference type="SAM" id="Phobius"/>
    </source>
</evidence>
<dbReference type="RefSeq" id="WP_093244693.1">
    <property type="nucleotide sequence ID" value="NZ_FNQF01000008.1"/>
</dbReference>
<proteinExistence type="predicted"/>
<dbReference type="Pfam" id="PF10099">
    <property type="entry name" value="RskA_C"/>
    <property type="match status" value="1"/>
</dbReference>
<evidence type="ECO:0000313" key="4">
    <source>
        <dbReference type="EMBL" id="SEA63039.1"/>
    </source>
</evidence>
<keyword evidence="2" id="KW-0812">Transmembrane</keyword>
<dbReference type="InterPro" id="IPR018764">
    <property type="entry name" value="RskA_C"/>
</dbReference>
<name>A0A1H4CRX7_9FLAO</name>
<dbReference type="InterPro" id="IPR051474">
    <property type="entry name" value="Anti-sigma-K/W_factor"/>
</dbReference>
<evidence type="ECO:0000259" key="3">
    <source>
        <dbReference type="Pfam" id="PF10099"/>
    </source>
</evidence>
<dbReference type="GO" id="GO:0005886">
    <property type="term" value="C:plasma membrane"/>
    <property type="evidence" value="ECO:0007669"/>
    <property type="project" value="InterPro"/>
</dbReference>